<dbReference type="GO" id="GO:0030154">
    <property type="term" value="P:cell differentiation"/>
    <property type="evidence" value="ECO:0007669"/>
    <property type="project" value="UniProtKB-KW"/>
</dbReference>
<keyword evidence="7" id="KW-0804">Transcription</keyword>
<reference evidence="11 12" key="1">
    <citation type="journal article" date="2023" name="Arcadia Sci">
        <title>De novo assembly of a long-read Amblyomma americanum tick genome.</title>
        <authorList>
            <person name="Chou S."/>
            <person name="Poskanzer K.E."/>
            <person name="Rollins M."/>
            <person name="Thuy-Boun P.S."/>
        </authorList>
    </citation>
    <scope>NUCLEOTIDE SEQUENCE [LARGE SCALE GENOMIC DNA]</scope>
    <source>
        <strain evidence="11">F_SG_1</strain>
        <tissue evidence="11">Salivary glands</tissue>
    </source>
</reference>
<feature type="compositionally biased region" description="Polar residues" evidence="9">
    <location>
        <begin position="41"/>
        <end position="67"/>
    </location>
</feature>
<evidence type="ECO:0000256" key="1">
    <source>
        <dbReference type="ARBA" id="ARBA00004123"/>
    </source>
</evidence>
<dbReference type="SMART" id="SM00353">
    <property type="entry name" value="HLH"/>
    <property type="match status" value="1"/>
</dbReference>
<dbReference type="GO" id="GO:0000981">
    <property type="term" value="F:DNA-binding transcription factor activity, RNA polymerase II-specific"/>
    <property type="evidence" value="ECO:0007669"/>
    <property type="project" value="TreeGrafter"/>
</dbReference>
<keyword evidence="12" id="KW-1185">Reference proteome</keyword>
<keyword evidence="3" id="KW-0221">Differentiation</keyword>
<keyword evidence="8" id="KW-0539">Nucleus</keyword>
<dbReference type="GO" id="GO:0000978">
    <property type="term" value="F:RNA polymerase II cis-regulatory region sequence-specific DNA binding"/>
    <property type="evidence" value="ECO:0007669"/>
    <property type="project" value="TreeGrafter"/>
</dbReference>
<dbReference type="GO" id="GO:0007283">
    <property type="term" value="P:spermatogenesis"/>
    <property type="evidence" value="ECO:0007669"/>
    <property type="project" value="UniProtKB-KW"/>
</dbReference>
<evidence type="ECO:0000256" key="3">
    <source>
        <dbReference type="ARBA" id="ARBA00022782"/>
    </source>
</evidence>
<dbReference type="InterPro" id="IPR036638">
    <property type="entry name" value="HLH_DNA-bd_sf"/>
</dbReference>
<evidence type="ECO:0000256" key="5">
    <source>
        <dbReference type="ARBA" id="ARBA00023015"/>
    </source>
</evidence>
<dbReference type="Proteomes" id="UP001321473">
    <property type="component" value="Unassembled WGS sequence"/>
</dbReference>
<evidence type="ECO:0000256" key="4">
    <source>
        <dbReference type="ARBA" id="ARBA00022871"/>
    </source>
</evidence>
<dbReference type="GO" id="GO:0005634">
    <property type="term" value="C:nucleus"/>
    <property type="evidence" value="ECO:0007669"/>
    <property type="project" value="UniProtKB-SubCell"/>
</dbReference>
<comment type="subcellular location">
    <subcellularLocation>
        <location evidence="1">Nucleus</location>
    </subcellularLocation>
</comment>
<evidence type="ECO:0000256" key="7">
    <source>
        <dbReference type="ARBA" id="ARBA00023163"/>
    </source>
</evidence>
<name>A0AAQ4E0W6_AMBAM</name>
<protein>
    <recommendedName>
        <fullName evidence="10">BHLH domain-containing protein</fullName>
    </recommendedName>
</protein>
<keyword evidence="2" id="KW-0217">Developmental protein</keyword>
<dbReference type="Pfam" id="PF00010">
    <property type="entry name" value="HLH"/>
    <property type="match status" value="1"/>
</dbReference>
<dbReference type="SUPFAM" id="SSF47459">
    <property type="entry name" value="HLH, helix-loop-helix DNA-binding domain"/>
    <property type="match status" value="1"/>
</dbReference>
<dbReference type="InterPro" id="IPR011598">
    <property type="entry name" value="bHLH_dom"/>
</dbReference>
<evidence type="ECO:0000313" key="12">
    <source>
        <dbReference type="Proteomes" id="UP001321473"/>
    </source>
</evidence>
<evidence type="ECO:0000313" key="11">
    <source>
        <dbReference type="EMBL" id="KAK8768356.1"/>
    </source>
</evidence>
<dbReference type="GO" id="GO:0046983">
    <property type="term" value="F:protein dimerization activity"/>
    <property type="evidence" value="ECO:0007669"/>
    <property type="project" value="InterPro"/>
</dbReference>
<dbReference type="InterPro" id="IPR039583">
    <property type="entry name" value="TCFL5/SOLH1/2"/>
</dbReference>
<accession>A0AAQ4E0W6</accession>
<evidence type="ECO:0000256" key="8">
    <source>
        <dbReference type="ARBA" id="ARBA00023242"/>
    </source>
</evidence>
<evidence type="ECO:0000256" key="2">
    <source>
        <dbReference type="ARBA" id="ARBA00022473"/>
    </source>
</evidence>
<keyword evidence="5" id="KW-0805">Transcription regulation</keyword>
<evidence type="ECO:0000256" key="6">
    <source>
        <dbReference type="ARBA" id="ARBA00023125"/>
    </source>
</evidence>
<dbReference type="PANTHER" id="PTHR15402">
    <property type="entry name" value="TRANSCRIPTION FACTOR-LIKE 5 PROTEIN"/>
    <property type="match status" value="1"/>
</dbReference>
<dbReference type="CDD" id="cd19683">
    <property type="entry name" value="bHLH_SOHLH_like"/>
    <property type="match status" value="1"/>
</dbReference>
<dbReference type="Gene3D" id="4.10.280.10">
    <property type="entry name" value="Helix-loop-helix DNA-binding domain"/>
    <property type="match status" value="1"/>
</dbReference>
<comment type="caution">
    <text evidence="11">The sequence shown here is derived from an EMBL/GenBank/DDBJ whole genome shotgun (WGS) entry which is preliminary data.</text>
</comment>
<proteinExistence type="predicted"/>
<feature type="region of interest" description="Disordered" evidence="9">
    <location>
        <begin position="37"/>
        <end position="67"/>
    </location>
</feature>
<dbReference type="EMBL" id="JARKHS020024108">
    <property type="protein sequence ID" value="KAK8768356.1"/>
    <property type="molecule type" value="Genomic_DNA"/>
</dbReference>
<evidence type="ECO:0000256" key="9">
    <source>
        <dbReference type="SAM" id="MobiDB-lite"/>
    </source>
</evidence>
<dbReference type="PANTHER" id="PTHR15402:SF2">
    <property type="entry name" value="TRANSCRIPTION FACTOR LIKE 5"/>
    <property type="match status" value="1"/>
</dbReference>
<sequence length="272" mass="29232">MAAGQPTGLPCGTLNCLLHLDENEATADAVNIPVTDFESADCSSGDQQQQPQTHDTAEAATTGQMQHTGGYDSLGYYQQSPPMYMVAPQHQRATWARYQGPSFRSSGHPGDCVSEAPPFSVYRVPPHNGGTAANLGAGPSTSVAAAAAGSDGTLHAALGDVTAAAAGAGVDNSDIMGVARMASMGQMQHMVGPYYMPFNRREDHNAKERKRRSRIKNACQDLRSLVPGLTEKTDKATVFEFTVQYLLHLRRHLGSKRDKSISKEVMEKYSPY</sequence>
<keyword evidence="4" id="KW-0744">Spermatogenesis</keyword>
<evidence type="ECO:0000259" key="10">
    <source>
        <dbReference type="PROSITE" id="PS50888"/>
    </source>
</evidence>
<dbReference type="AlphaFoldDB" id="A0AAQ4E0W6"/>
<keyword evidence="6" id="KW-0238">DNA-binding</keyword>
<gene>
    <name evidence="11" type="ORF">V5799_015179</name>
</gene>
<feature type="domain" description="BHLH" evidence="10">
    <location>
        <begin position="199"/>
        <end position="249"/>
    </location>
</feature>
<dbReference type="PROSITE" id="PS50888">
    <property type="entry name" value="BHLH"/>
    <property type="match status" value="1"/>
</dbReference>
<organism evidence="11 12">
    <name type="scientific">Amblyomma americanum</name>
    <name type="common">Lone star tick</name>
    <dbReference type="NCBI Taxonomy" id="6943"/>
    <lineage>
        <taxon>Eukaryota</taxon>
        <taxon>Metazoa</taxon>
        <taxon>Ecdysozoa</taxon>
        <taxon>Arthropoda</taxon>
        <taxon>Chelicerata</taxon>
        <taxon>Arachnida</taxon>
        <taxon>Acari</taxon>
        <taxon>Parasitiformes</taxon>
        <taxon>Ixodida</taxon>
        <taxon>Ixodoidea</taxon>
        <taxon>Ixodidae</taxon>
        <taxon>Amblyomminae</taxon>
        <taxon>Amblyomma</taxon>
    </lineage>
</organism>